<keyword evidence="3" id="KW-1185">Reference proteome</keyword>
<dbReference type="Proteomes" id="UP001153712">
    <property type="component" value="Chromosome 9"/>
</dbReference>
<accession>A0A9N9XU78</accession>
<sequence>MLKNIFRIGFIKPNCIKNLGTSTSIVVKVTQRAPVQFQSVNFCTKLRYAGPRKDVENQYAFSILNNEIGSPSEALPKRISTPKDFEELLDRNWKKSNITDIVETFVKVKDYCITNDVQLSNPVFDKLVDGFVDNCEHITDEQLINLLHTLIGFPVEFGYSTHNFHDLWSCLDDVCCWKIVSWDIQKCFTVGNLWYQLRLGRLCDFLYVVTDRLVKKADDLSKDELINIYFYFNIMRRRAVDFEYEYALEKLIKEMSVDEMAVVAMGYFKSRTKIKVDDIQIAMCEALIKNADTVKDISASAILKALRFSNPFTIFPKVQEMTEKLYPQIDRFSHTSCTHLALMSTGIRSCNKKVLQKISEKLVKDIGNKELVRSKDIERLLNTLTMFNYDPSTKPDIFQAALQELKNNRLDELQMHAKVLISILNYFSLKGIYSYEFLDKILDMEFIKTQYGKVPRNVPRDVLFLDCSIDIECPDYKGNRIPAAYRTRAIKYILEYIPSHDQWKKITLTDQLILNVIDSVKSIVGDEKLMFVGHVLPHFSRADIVLCRDSRTGSFVKPEGFEKYQLGDIMFPQVQDKNLDWIALVIVGPNHTVSGFNKPLMGLPLAKNRQLTKMGYNPVLIHWFEFTELKSEHERKEYILKKLEYE</sequence>
<proteinExistence type="predicted"/>
<dbReference type="EMBL" id="OU900102">
    <property type="protein sequence ID" value="CAG9865403.1"/>
    <property type="molecule type" value="Genomic_DNA"/>
</dbReference>
<feature type="domain" description="RAP" evidence="1">
    <location>
        <begin position="582"/>
        <end position="641"/>
    </location>
</feature>
<gene>
    <name evidence="2" type="ORF">PHYEVI_LOCUS11638</name>
</gene>
<evidence type="ECO:0000259" key="1">
    <source>
        <dbReference type="PROSITE" id="PS51286"/>
    </source>
</evidence>
<dbReference type="Pfam" id="PF08373">
    <property type="entry name" value="RAP"/>
    <property type="match status" value="1"/>
</dbReference>
<organism evidence="2 3">
    <name type="scientific">Phyllotreta striolata</name>
    <name type="common">Striped flea beetle</name>
    <name type="synonym">Crioceris striolata</name>
    <dbReference type="NCBI Taxonomy" id="444603"/>
    <lineage>
        <taxon>Eukaryota</taxon>
        <taxon>Metazoa</taxon>
        <taxon>Ecdysozoa</taxon>
        <taxon>Arthropoda</taxon>
        <taxon>Hexapoda</taxon>
        <taxon>Insecta</taxon>
        <taxon>Pterygota</taxon>
        <taxon>Neoptera</taxon>
        <taxon>Endopterygota</taxon>
        <taxon>Coleoptera</taxon>
        <taxon>Polyphaga</taxon>
        <taxon>Cucujiformia</taxon>
        <taxon>Chrysomeloidea</taxon>
        <taxon>Chrysomelidae</taxon>
        <taxon>Galerucinae</taxon>
        <taxon>Alticini</taxon>
        <taxon>Phyllotreta</taxon>
    </lineage>
</organism>
<dbReference type="PROSITE" id="PS51286">
    <property type="entry name" value="RAP"/>
    <property type="match status" value="1"/>
</dbReference>
<protein>
    <recommendedName>
        <fullName evidence="1">RAP domain-containing protein</fullName>
    </recommendedName>
</protein>
<reference evidence="2" key="1">
    <citation type="submission" date="2022-01" db="EMBL/GenBank/DDBJ databases">
        <authorList>
            <person name="King R."/>
        </authorList>
    </citation>
    <scope>NUCLEOTIDE SEQUENCE</scope>
</reference>
<evidence type="ECO:0000313" key="2">
    <source>
        <dbReference type="EMBL" id="CAG9865403.1"/>
    </source>
</evidence>
<dbReference type="SMART" id="SM00952">
    <property type="entry name" value="RAP"/>
    <property type="match status" value="1"/>
</dbReference>
<dbReference type="AlphaFoldDB" id="A0A9N9XU78"/>
<dbReference type="OrthoDB" id="10064757at2759"/>
<dbReference type="InterPro" id="IPR013584">
    <property type="entry name" value="RAP"/>
</dbReference>
<evidence type="ECO:0000313" key="3">
    <source>
        <dbReference type="Proteomes" id="UP001153712"/>
    </source>
</evidence>
<name>A0A9N9XU78_PHYSR</name>